<dbReference type="PROSITE" id="PS50089">
    <property type="entry name" value="ZF_RING_2"/>
    <property type="match status" value="1"/>
</dbReference>
<dbReference type="AlphaFoldDB" id="A0AAU9FNV4"/>
<evidence type="ECO:0000256" key="6">
    <source>
        <dbReference type="ARBA" id="ARBA00022723"/>
    </source>
</evidence>
<dbReference type="PROSITE" id="PS51873">
    <property type="entry name" value="TRIAD"/>
    <property type="match status" value="1"/>
</dbReference>
<dbReference type="Pfam" id="PF21235">
    <property type="entry name" value="UBA_ARI1"/>
    <property type="match status" value="1"/>
</dbReference>
<evidence type="ECO:0000256" key="4">
    <source>
        <dbReference type="ARBA" id="ARBA00012251"/>
    </source>
</evidence>
<evidence type="ECO:0000313" key="15">
    <source>
        <dbReference type="EMBL" id="BFF97201.1"/>
    </source>
</evidence>
<evidence type="ECO:0000256" key="1">
    <source>
        <dbReference type="ARBA" id="ARBA00001798"/>
    </source>
</evidence>
<dbReference type="InterPro" id="IPR001841">
    <property type="entry name" value="Znf_RING"/>
</dbReference>
<feature type="domain" description="RING-type" evidence="13">
    <location>
        <begin position="159"/>
        <end position="203"/>
    </location>
</feature>
<dbReference type="GO" id="GO:0008270">
    <property type="term" value="F:zinc ion binding"/>
    <property type="evidence" value="ECO:0007669"/>
    <property type="project" value="UniProtKB-KW"/>
</dbReference>
<keyword evidence="10" id="KW-0862">Zinc</keyword>
<keyword evidence="6" id="KW-0479">Metal-binding</keyword>
<evidence type="ECO:0000256" key="12">
    <source>
        <dbReference type="SAM" id="MobiDB-lite"/>
    </source>
</evidence>
<dbReference type="InterPro" id="IPR044066">
    <property type="entry name" value="TRIAD_supradom"/>
</dbReference>
<dbReference type="InterPro" id="IPR031127">
    <property type="entry name" value="E3_UB_ligase_RBR"/>
</dbReference>
<comment type="similarity">
    <text evidence="3">Belongs to the RBR family. Ariadne subfamily.</text>
</comment>
<evidence type="ECO:0000256" key="2">
    <source>
        <dbReference type="ARBA" id="ARBA00004906"/>
    </source>
</evidence>
<gene>
    <name evidence="15" type="ORF">DMAD_05667</name>
</gene>
<reference evidence="15 16" key="1">
    <citation type="submission" date="2024-02" db="EMBL/GenBank/DDBJ databases">
        <title>A chromosome-level genome assembly of Drosophila madeirensis, a fruit fly species endemic to Madeira island.</title>
        <authorList>
            <person name="Tomihara K."/>
            <person name="Llopart A."/>
            <person name="Yamamoto D."/>
        </authorList>
    </citation>
    <scope>NUCLEOTIDE SEQUENCE [LARGE SCALE GENOMIC DNA]</scope>
    <source>
        <strain evidence="15 16">RF1</strain>
    </source>
</reference>
<keyword evidence="5" id="KW-0808">Transferase</keyword>
<protein>
    <recommendedName>
        <fullName evidence="4">RBR-type E3 ubiquitin transferase</fullName>
        <ecNumber evidence="4">2.3.2.31</ecNumber>
    </recommendedName>
</protein>
<dbReference type="PANTHER" id="PTHR11685">
    <property type="entry name" value="RBR FAMILY RING FINGER AND IBR DOMAIN-CONTAINING"/>
    <property type="match status" value="1"/>
</dbReference>
<proteinExistence type="inferred from homology"/>
<dbReference type="Gene3D" id="1.20.120.1750">
    <property type="match status" value="1"/>
</dbReference>
<dbReference type="InterPro" id="IPR002867">
    <property type="entry name" value="IBR_dom"/>
</dbReference>
<dbReference type="FunFam" id="3.30.40.10:FF:000019">
    <property type="entry name" value="RBR-type E3 ubiquitin transferase"/>
    <property type="match status" value="1"/>
</dbReference>
<name>A0AAU9FNV4_DROMD</name>
<dbReference type="InterPro" id="IPR048962">
    <property type="entry name" value="ARIH1-like_UBL"/>
</dbReference>
<dbReference type="SUPFAM" id="SSF57850">
    <property type="entry name" value="RING/U-box"/>
    <property type="match status" value="3"/>
</dbReference>
<dbReference type="Pfam" id="PF22605">
    <property type="entry name" value="IBR_2"/>
    <property type="match status" value="1"/>
</dbReference>
<dbReference type="Pfam" id="PF19422">
    <property type="entry name" value="Ariadne"/>
    <property type="match status" value="1"/>
</dbReference>
<dbReference type="CDD" id="cd20343">
    <property type="entry name" value="BRcat_RBR_HHARI-like"/>
    <property type="match status" value="1"/>
</dbReference>
<sequence length="535" mass="61778">MNGADPADYSDEDHGDADRSPHRSCSGSPSPSINSMCTDSDEDTCTEIVLLEQESSPSNAEPEEDFKYEVLSVKQIVQHQWHVIDEVNSVLNLPPQITRCILNHYKWDKEKLFEEYFEISPEEFFQCAHLVNPFTLPPPHVSFGSSSSLDLVQDPQNMCGICCCLSDDLRGLACGHRFCAECWKHYLASKTFSEGLGHNIACPAEGCDIVVDYVSFLILADNSEVIARYQQLITNTFVECNPLLRWCPAPSCCCAIQVSSPEARPVRCKCGHQFCFGCGENWHEPASCCLLKQWLKKCREDSETSNWIAQNTKECPKCNVTIEKDGGCNHMVCKNPNCRYDFCWVCLGSWEPHGSSWYSCNRFDEEEAKKARLAQQLYRSTMARYLHYYNRYMNHMQSGRLEHNIYAQVQAKIKAMRETMTWFEVQFLEESVEVLCQCRVTLMYSYVFAYYLRNNNQKIIFEENQRDLESATEKISECLEREITALTFQTVRQKVLDLSHYCERRRTVLLCHVREGYEKDWWDFTADPATEPVIE</sequence>
<evidence type="ECO:0000259" key="13">
    <source>
        <dbReference type="PROSITE" id="PS50089"/>
    </source>
</evidence>
<dbReference type="InterPro" id="IPR054694">
    <property type="entry name" value="Parkin-like_IBR"/>
</dbReference>
<evidence type="ECO:0000256" key="5">
    <source>
        <dbReference type="ARBA" id="ARBA00022679"/>
    </source>
</evidence>
<feature type="domain" description="RING-type" evidence="14">
    <location>
        <begin position="155"/>
        <end position="364"/>
    </location>
</feature>
<dbReference type="InterPro" id="IPR045840">
    <property type="entry name" value="Ariadne"/>
</dbReference>
<dbReference type="SMART" id="SM00647">
    <property type="entry name" value="IBR"/>
    <property type="match status" value="2"/>
</dbReference>
<keyword evidence="8 11" id="KW-0863">Zinc-finger</keyword>
<evidence type="ECO:0000256" key="8">
    <source>
        <dbReference type="ARBA" id="ARBA00022771"/>
    </source>
</evidence>
<comment type="pathway">
    <text evidence="2">Protein modification; protein ubiquitination.</text>
</comment>
<evidence type="ECO:0000256" key="11">
    <source>
        <dbReference type="PROSITE-ProRule" id="PRU00175"/>
    </source>
</evidence>
<feature type="region of interest" description="Disordered" evidence="12">
    <location>
        <begin position="1"/>
        <end position="40"/>
    </location>
</feature>
<comment type="catalytic activity">
    <reaction evidence="1">
        <text>[E2 ubiquitin-conjugating enzyme]-S-ubiquitinyl-L-cysteine + [acceptor protein]-L-lysine = [E2 ubiquitin-conjugating enzyme]-L-cysteine + [acceptor protein]-N(6)-ubiquitinyl-L-lysine.</text>
        <dbReference type="EC" id="2.3.2.31"/>
    </reaction>
</comment>
<evidence type="ECO:0000259" key="14">
    <source>
        <dbReference type="PROSITE" id="PS51873"/>
    </source>
</evidence>
<dbReference type="EC" id="2.3.2.31" evidence="4"/>
<evidence type="ECO:0000256" key="10">
    <source>
        <dbReference type="ARBA" id="ARBA00022833"/>
    </source>
</evidence>
<evidence type="ECO:0000256" key="9">
    <source>
        <dbReference type="ARBA" id="ARBA00022786"/>
    </source>
</evidence>
<evidence type="ECO:0000256" key="3">
    <source>
        <dbReference type="ARBA" id="ARBA00005884"/>
    </source>
</evidence>
<dbReference type="EMBL" id="AP029265">
    <property type="protein sequence ID" value="BFF97201.1"/>
    <property type="molecule type" value="Genomic_DNA"/>
</dbReference>
<dbReference type="Proteomes" id="UP001500889">
    <property type="component" value="Chromosome J"/>
</dbReference>
<dbReference type="FunFam" id="1.20.120.1750:FF:000002">
    <property type="entry name" value="RBR-type E3 ubiquitin transferase"/>
    <property type="match status" value="1"/>
</dbReference>
<organism evidence="15 16">
    <name type="scientific">Drosophila madeirensis</name>
    <name type="common">Fruit fly</name>
    <dbReference type="NCBI Taxonomy" id="30013"/>
    <lineage>
        <taxon>Eukaryota</taxon>
        <taxon>Metazoa</taxon>
        <taxon>Ecdysozoa</taxon>
        <taxon>Arthropoda</taxon>
        <taxon>Hexapoda</taxon>
        <taxon>Insecta</taxon>
        <taxon>Pterygota</taxon>
        <taxon>Neoptera</taxon>
        <taxon>Endopterygota</taxon>
        <taxon>Diptera</taxon>
        <taxon>Brachycera</taxon>
        <taxon>Muscomorpha</taxon>
        <taxon>Ephydroidea</taxon>
        <taxon>Drosophilidae</taxon>
        <taxon>Drosophila</taxon>
        <taxon>Sophophora</taxon>
    </lineage>
</organism>
<keyword evidence="16" id="KW-1185">Reference proteome</keyword>
<dbReference type="CDD" id="cd20356">
    <property type="entry name" value="Rcat_RBR_HHARI-like"/>
    <property type="match status" value="1"/>
</dbReference>
<evidence type="ECO:0000256" key="7">
    <source>
        <dbReference type="ARBA" id="ARBA00022737"/>
    </source>
</evidence>
<feature type="compositionally biased region" description="Low complexity" evidence="12">
    <location>
        <begin position="23"/>
        <end position="35"/>
    </location>
</feature>
<dbReference type="GO" id="GO:0016567">
    <property type="term" value="P:protein ubiquitination"/>
    <property type="evidence" value="ECO:0007669"/>
    <property type="project" value="InterPro"/>
</dbReference>
<accession>A0AAU9FNV4</accession>
<evidence type="ECO:0000313" key="16">
    <source>
        <dbReference type="Proteomes" id="UP001500889"/>
    </source>
</evidence>
<dbReference type="InterPro" id="IPR013083">
    <property type="entry name" value="Znf_RING/FYVE/PHD"/>
</dbReference>
<keyword evidence="7" id="KW-0677">Repeat</keyword>
<dbReference type="Pfam" id="PF01485">
    <property type="entry name" value="IBR"/>
    <property type="match status" value="1"/>
</dbReference>
<keyword evidence="9" id="KW-0833">Ubl conjugation pathway</keyword>
<dbReference type="Gene3D" id="3.30.40.10">
    <property type="entry name" value="Zinc/RING finger domain, C3HC4 (zinc finger)"/>
    <property type="match status" value="1"/>
</dbReference>
<dbReference type="GO" id="GO:0061630">
    <property type="term" value="F:ubiquitin protein ligase activity"/>
    <property type="evidence" value="ECO:0007669"/>
    <property type="project" value="UniProtKB-EC"/>
</dbReference>